<dbReference type="EMBL" id="LR796419">
    <property type="protein sequence ID" value="CAB4142874.1"/>
    <property type="molecule type" value="Genomic_DNA"/>
</dbReference>
<dbReference type="SMART" id="SM00271">
    <property type="entry name" value="DnaJ"/>
    <property type="match status" value="1"/>
</dbReference>
<reference evidence="3" key="1">
    <citation type="submission" date="2020-04" db="EMBL/GenBank/DDBJ databases">
        <authorList>
            <person name="Chiriac C."/>
            <person name="Salcher M."/>
            <person name="Ghai R."/>
            <person name="Kavagutti S V."/>
        </authorList>
    </citation>
    <scope>NUCLEOTIDE SEQUENCE</scope>
</reference>
<evidence type="ECO:0000313" key="4">
    <source>
        <dbReference type="EMBL" id="CAB4211780.1"/>
    </source>
</evidence>
<dbReference type="EMBL" id="LR797380">
    <property type="protein sequence ID" value="CAB4211780.1"/>
    <property type="molecule type" value="Genomic_DNA"/>
</dbReference>
<dbReference type="Gene3D" id="2.10.230.10">
    <property type="entry name" value="Heat shock protein DnaJ, cysteine-rich domain"/>
    <property type="match status" value="1"/>
</dbReference>
<evidence type="ECO:0000313" key="3">
    <source>
        <dbReference type="EMBL" id="CAB4142874.1"/>
    </source>
</evidence>
<protein>
    <submittedName>
        <fullName evidence="3">DnaJ domain</fullName>
    </submittedName>
</protein>
<name>A0A6J5M874_9CAUD</name>
<evidence type="ECO:0000256" key="1">
    <source>
        <dbReference type="ARBA" id="ARBA00023186"/>
    </source>
</evidence>
<dbReference type="Gene3D" id="1.10.287.110">
    <property type="entry name" value="DnaJ domain"/>
    <property type="match status" value="1"/>
</dbReference>
<organism evidence="3">
    <name type="scientific">uncultured Caudovirales phage</name>
    <dbReference type="NCBI Taxonomy" id="2100421"/>
    <lineage>
        <taxon>Viruses</taxon>
        <taxon>Duplodnaviria</taxon>
        <taxon>Heunggongvirae</taxon>
        <taxon>Uroviricota</taxon>
        <taxon>Caudoviricetes</taxon>
        <taxon>Peduoviridae</taxon>
        <taxon>Maltschvirus</taxon>
        <taxon>Maltschvirus maltsch</taxon>
    </lineage>
</organism>
<dbReference type="PROSITE" id="PS50076">
    <property type="entry name" value="DNAJ_2"/>
    <property type="match status" value="1"/>
</dbReference>
<proteinExistence type="predicted"/>
<evidence type="ECO:0000259" key="2">
    <source>
        <dbReference type="PROSITE" id="PS50076"/>
    </source>
</evidence>
<dbReference type="PANTHER" id="PTHR44145">
    <property type="entry name" value="DNAJ HOMOLOG SUBFAMILY A MEMBER 3, MITOCHONDRIAL"/>
    <property type="match status" value="1"/>
</dbReference>
<sequence length="91" mass="9886">MTSPFEILGLADTASIDEVRQAYIRLAKVRHPDMGGNAEEFSKLGKAFRQALAMAGLKKCMQCDGKGWVGLFNGFHSVKMTCTMCRGSGNP</sequence>
<dbReference type="InterPro" id="IPR051938">
    <property type="entry name" value="Apopto_cytoskel_mod"/>
</dbReference>
<dbReference type="InterPro" id="IPR001623">
    <property type="entry name" value="DnaJ_domain"/>
</dbReference>
<keyword evidence="1" id="KW-0143">Chaperone</keyword>
<dbReference type="InterPro" id="IPR036869">
    <property type="entry name" value="J_dom_sf"/>
</dbReference>
<accession>A0A6J5M874</accession>
<dbReference type="PRINTS" id="PR00625">
    <property type="entry name" value="JDOMAIN"/>
</dbReference>
<gene>
    <name evidence="4" type="ORF">UFOVP1414_19</name>
    <name evidence="3" type="ORF">UFOVP442_58</name>
</gene>
<dbReference type="PANTHER" id="PTHR44145:SF3">
    <property type="entry name" value="DNAJ HOMOLOG SUBFAMILY A MEMBER 3, MITOCHONDRIAL"/>
    <property type="match status" value="1"/>
</dbReference>
<dbReference type="Pfam" id="PF00226">
    <property type="entry name" value="DnaJ"/>
    <property type="match status" value="1"/>
</dbReference>
<feature type="domain" description="J" evidence="2">
    <location>
        <begin position="3"/>
        <end position="62"/>
    </location>
</feature>
<dbReference type="SUPFAM" id="SSF46565">
    <property type="entry name" value="Chaperone J-domain"/>
    <property type="match status" value="1"/>
</dbReference>
<dbReference type="CDD" id="cd06257">
    <property type="entry name" value="DnaJ"/>
    <property type="match status" value="1"/>
</dbReference>